<comment type="caution">
    <text evidence="2">The sequence shown here is derived from an EMBL/GenBank/DDBJ whole genome shotgun (WGS) entry which is preliminary data.</text>
</comment>
<evidence type="ECO:0000313" key="2">
    <source>
        <dbReference type="EMBL" id="PXF49506.1"/>
    </source>
</evidence>
<feature type="compositionally biased region" description="Polar residues" evidence="1">
    <location>
        <begin position="52"/>
        <end position="62"/>
    </location>
</feature>
<dbReference type="Proteomes" id="UP000247409">
    <property type="component" value="Unassembled WGS sequence"/>
</dbReference>
<keyword evidence="3" id="KW-1185">Reference proteome</keyword>
<evidence type="ECO:0000313" key="3">
    <source>
        <dbReference type="Proteomes" id="UP000247409"/>
    </source>
</evidence>
<evidence type="ECO:0000256" key="1">
    <source>
        <dbReference type="SAM" id="MobiDB-lite"/>
    </source>
</evidence>
<gene>
    <name evidence="2" type="ORF">BWQ96_00822</name>
</gene>
<proteinExistence type="predicted"/>
<sequence>MLRSAVRTTPAVLLSLVTHHASSQKQYVFAKEDASTRSTARRNSPEELFNGSELSPSASKSGWPMFNTTFLAVSVVRIQATILSHFEWNKADIEEP</sequence>
<reference evidence="2 3" key="1">
    <citation type="journal article" date="2018" name="Mol. Biol. Evol.">
        <title>Analysis of the draft genome of the red seaweed Gracilariopsis chorda provides insights into genome size evolution in Rhodophyta.</title>
        <authorList>
            <person name="Lee J."/>
            <person name="Yang E.C."/>
            <person name="Graf L."/>
            <person name="Yang J.H."/>
            <person name="Qiu H."/>
            <person name="Zel Zion U."/>
            <person name="Chan C.X."/>
            <person name="Stephens T.G."/>
            <person name="Weber A.P.M."/>
            <person name="Boo G.H."/>
            <person name="Boo S.M."/>
            <person name="Kim K.M."/>
            <person name="Shin Y."/>
            <person name="Jung M."/>
            <person name="Lee S.J."/>
            <person name="Yim H.S."/>
            <person name="Lee J.H."/>
            <person name="Bhattacharya D."/>
            <person name="Yoon H.S."/>
        </authorList>
    </citation>
    <scope>NUCLEOTIDE SEQUENCE [LARGE SCALE GENOMIC DNA]</scope>
    <source>
        <strain evidence="2 3">SKKU-2015</strain>
        <tissue evidence="2">Whole body</tissue>
    </source>
</reference>
<name>A0A2V3J4Z5_9FLOR</name>
<accession>A0A2V3J4Z5</accession>
<dbReference type="EMBL" id="NBIV01000005">
    <property type="protein sequence ID" value="PXF49506.1"/>
    <property type="molecule type" value="Genomic_DNA"/>
</dbReference>
<organism evidence="2 3">
    <name type="scientific">Gracilariopsis chorda</name>
    <dbReference type="NCBI Taxonomy" id="448386"/>
    <lineage>
        <taxon>Eukaryota</taxon>
        <taxon>Rhodophyta</taxon>
        <taxon>Florideophyceae</taxon>
        <taxon>Rhodymeniophycidae</taxon>
        <taxon>Gracilariales</taxon>
        <taxon>Gracilariaceae</taxon>
        <taxon>Gracilariopsis</taxon>
    </lineage>
</organism>
<protein>
    <submittedName>
        <fullName evidence="2">Uncharacterized protein</fullName>
    </submittedName>
</protein>
<dbReference type="AlphaFoldDB" id="A0A2V3J4Z5"/>
<feature type="region of interest" description="Disordered" evidence="1">
    <location>
        <begin position="32"/>
        <end position="62"/>
    </location>
</feature>